<comment type="caution">
    <text evidence="2">The sequence shown here is derived from an EMBL/GenBank/DDBJ whole genome shotgun (WGS) entry which is preliminary data.</text>
</comment>
<dbReference type="SUPFAM" id="SSF82199">
    <property type="entry name" value="SET domain"/>
    <property type="match status" value="1"/>
</dbReference>
<organism evidence="2 3">
    <name type="scientific">Grifola frondosa</name>
    <name type="common">Maitake</name>
    <name type="synonym">Polyporus frondosus</name>
    <dbReference type="NCBI Taxonomy" id="5627"/>
    <lineage>
        <taxon>Eukaryota</taxon>
        <taxon>Fungi</taxon>
        <taxon>Dikarya</taxon>
        <taxon>Basidiomycota</taxon>
        <taxon>Agaricomycotina</taxon>
        <taxon>Agaricomycetes</taxon>
        <taxon>Polyporales</taxon>
        <taxon>Grifolaceae</taxon>
        <taxon>Grifola</taxon>
    </lineage>
</organism>
<dbReference type="OrthoDB" id="5945798at2759"/>
<dbReference type="Pfam" id="PF00856">
    <property type="entry name" value="SET"/>
    <property type="match status" value="1"/>
</dbReference>
<feature type="domain" description="SET" evidence="1">
    <location>
        <begin position="1"/>
        <end position="50"/>
    </location>
</feature>
<gene>
    <name evidence="2" type="ORF">A0H81_03839</name>
</gene>
<accession>A0A1C7MNE4</accession>
<dbReference type="InterPro" id="IPR046341">
    <property type="entry name" value="SET_dom_sf"/>
</dbReference>
<dbReference type="Gene3D" id="2.170.270.10">
    <property type="entry name" value="SET domain"/>
    <property type="match status" value="1"/>
</dbReference>
<protein>
    <recommendedName>
        <fullName evidence="1">SET domain-containing protein</fullName>
    </recommendedName>
</protein>
<dbReference type="PROSITE" id="PS50280">
    <property type="entry name" value="SET"/>
    <property type="match status" value="1"/>
</dbReference>
<sequence length="274" mass="30269">MDSPTGLYLLPSLFNHSCDGNAAWTCIGEVMVIRATEHISAGTEITLPYAGGYSYVERHSTLKHFMLSGCDCWLCKECKEDLKDGKAAIQRRHELYTKLLKGPKYSLAELRTLEQQIAKTYSSSRGPVRPITSKVQHAIASKLIALDSPSTLREGIKEELKALKGFGYKLHASSSASDLPIAMDRLPSMTDFYMAACIMICLSHLFLRLDDDRNAAGWLKAAVWGESGAFLSRSRSHYLLVTNAAIGGGKELFMLIMGLRIEHAGLQEFALHVL</sequence>
<dbReference type="EMBL" id="LUGG01000003">
    <property type="protein sequence ID" value="OBZ76504.1"/>
    <property type="molecule type" value="Genomic_DNA"/>
</dbReference>
<dbReference type="CDD" id="cd20071">
    <property type="entry name" value="SET_SMYD"/>
    <property type="match status" value="1"/>
</dbReference>
<dbReference type="PANTHER" id="PTHR47643">
    <property type="entry name" value="TPR DOMAIN PROTEIN (AFU_ORTHOLOGUE AFUA_5G12710)"/>
    <property type="match status" value="1"/>
</dbReference>
<dbReference type="PANTHER" id="PTHR47643:SF2">
    <property type="entry name" value="TPR DOMAIN PROTEIN (AFU_ORTHOLOGUE AFUA_5G12710)"/>
    <property type="match status" value="1"/>
</dbReference>
<name>A0A1C7MNE4_GRIFR</name>
<dbReference type="Proteomes" id="UP000092993">
    <property type="component" value="Unassembled WGS sequence"/>
</dbReference>
<proteinExistence type="predicted"/>
<reference evidence="2 3" key="1">
    <citation type="submission" date="2016-03" db="EMBL/GenBank/DDBJ databases">
        <title>Whole genome sequencing of Grifola frondosa 9006-11.</title>
        <authorList>
            <person name="Min B."/>
            <person name="Park H."/>
            <person name="Kim J.-G."/>
            <person name="Cho H."/>
            <person name="Oh Y.-L."/>
            <person name="Kong W.-S."/>
            <person name="Choi I.-G."/>
        </authorList>
    </citation>
    <scope>NUCLEOTIDE SEQUENCE [LARGE SCALE GENOMIC DNA]</scope>
    <source>
        <strain evidence="2 3">9006-11</strain>
    </source>
</reference>
<dbReference type="STRING" id="5627.A0A1C7MNE4"/>
<evidence type="ECO:0000313" key="2">
    <source>
        <dbReference type="EMBL" id="OBZ76504.1"/>
    </source>
</evidence>
<dbReference type="InterPro" id="IPR053209">
    <property type="entry name" value="Gramillin-biosynth_MTr"/>
</dbReference>
<keyword evidence="3" id="KW-1185">Reference proteome</keyword>
<dbReference type="InterPro" id="IPR001214">
    <property type="entry name" value="SET_dom"/>
</dbReference>
<evidence type="ECO:0000313" key="3">
    <source>
        <dbReference type="Proteomes" id="UP000092993"/>
    </source>
</evidence>
<dbReference type="AlphaFoldDB" id="A0A1C7MNE4"/>
<evidence type="ECO:0000259" key="1">
    <source>
        <dbReference type="PROSITE" id="PS50280"/>
    </source>
</evidence>